<dbReference type="EMBL" id="BTRK01000006">
    <property type="protein sequence ID" value="GMR62614.1"/>
    <property type="molecule type" value="Genomic_DNA"/>
</dbReference>
<organism evidence="3 4">
    <name type="scientific">Pristionchus mayeri</name>
    <dbReference type="NCBI Taxonomy" id="1317129"/>
    <lineage>
        <taxon>Eukaryota</taxon>
        <taxon>Metazoa</taxon>
        <taxon>Ecdysozoa</taxon>
        <taxon>Nematoda</taxon>
        <taxon>Chromadorea</taxon>
        <taxon>Rhabditida</taxon>
        <taxon>Rhabditina</taxon>
        <taxon>Diplogasteromorpha</taxon>
        <taxon>Diplogasteroidea</taxon>
        <taxon>Neodiplogasteridae</taxon>
        <taxon>Pristionchus</taxon>
    </lineage>
</organism>
<feature type="compositionally biased region" description="Acidic residues" evidence="1">
    <location>
        <begin position="54"/>
        <end position="66"/>
    </location>
</feature>
<reference evidence="4" key="1">
    <citation type="submission" date="2022-10" db="EMBL/GenBank/DDBJ databases">
        <title>Genome assembly of Pristionchus species.</title>
        <authorList>
            <person name="Yoshida K."/>
            <person name="Sommer R.J."/>
        </authorList>
    </citation>
    <scope>NUCLEOTIDE SEQUENCE [LARGE SCALE GENOMIC DNA]</scope>
    <source>
        <strain evidence="4">RS5460</strain>
    </source>
</reference>
<dbReference type="PANTHER" id="PTHR23345">
    <property type="entry name" value="VITELLOGENIN-RELATED"/>
    <property type="match status" value="1"/>
</dbReference>
<dbReference type="InterPro" id="IPR001846">
    <property type="entry name" value="VWF_type-D"/>
</dbReference>
<feature type="non-terminal residue" evidence="3">
    <location>
        <position position="1"/>
    </location>
</feature>
<keyword evidence="4" id="KW-1185">Reference proteome</keyword>
<evidence type="ECO:0000256" key="1">
    <source>
        <dbReference type="SAM" id="MobiDB-lite"/>
    </source>
</evidence>
<name>A0AAN5DG90_9BILA</name>
<accession>A0AAN5DG90</accession>
<gene>
    <name evidence="3" type="ORF">PMAYCL1PPCAC_32809</name>
</gene>
<evidence type="ECO:0000259" key="2">
    <source>
        <dbReference type="PROSITE" id="PS51233"/>
    </source>
</evidence>
<sequence>GHFDGEKKGEFRKADDEETDDLEEFHRSFLLKNDECEMEELKIKDKKNYKKFEEEDESEESNEFVYEEEKKEKKEKKQYKEDDEAVEVIQKTRVIEYSHRLCFSKTPVSECPKKTVEDETKSIKVHFACLERSSSEARRLLRESRREVLDIQDLPNSFVETLVVPKTCTVY</sequence>
<dbReference type="AlphaFoldDB" id="A0AAN5DG90"/>
<feature type="region of interest" description="Disordered" evidence="1">
    <location>
        <begin position="50"/>
        <end position="79"/>
    </location>
</feature>
<dbReference type="GO" id="GO:0005319">
    <property type="term" value="F:lipid transporter activity"/>
    <property type="evidence" value="ECO:0007669"/>
    <property type="project" value="TreeGrafter"/>
</dbReference>
<protein>
    <recommendedName>
        <fullName evidence="2">VWFD domain-containing protein</fullName>
    </recommendedName>
</protein>
<comment type="caution">
    <text evidence="3">The sequence shown here is derived from an EMBL/GenBank/DDBJ whole genome shotgun (WGS) entry which is preliminary data.</text>
</comment>
<feature type="region of interest" description="Disordered" evidence="1">
    <location>
        <begin position="1"/>
        <end position="21"/>
    </location>
</feature>
<dbReference type="InterPro" id="IPR050733">
    <property type="entry name" value="Vitellogenin/Apolipophorin"/>
</dbReference>
<dbReference type="PANTHER" id="PTHR23345:SF15">
    <property type="entry name" value="VITELLOGENIN 1-RELATED"/>
    <property type="match status" value="1"/>
</dbReference>
<dbReference type="Proteomes" id="UP001328107">
    <property type="component" value="Unassembled WGS sequence"/>
</dbReference>
<feature type="domain" description="VWFD" evidence="2">
    <location>
        <begin position="1"/>
        <end position="37"/>
    </location>
</feature>
<evidence type="ECO:0000313" key="4">
    <source>
        <dbReference type="Proteomes" id="UP001328107"/>
    </source>
</evidence>
<dbReference type="PROSITE" id="PS51233">
    <property type="entry name" value="VWFD"/>
    <property type="match status" value="1"/>
</dbReference>
<proteinExistence type="predicted"/>
<feature type="compositionally biased region" description="Basic and acidic residues" evidence="1">
    <location>
        <begin position="1"/>
        <end position="15"/>
    </location>
</feature>
<evidence type="ECO:0000313" key="3">
    <source>
        <dbReference type="EMBL" id="GMR62614.1"/>
    </source>
</evidence>